<feature type="non-terminal residue" evidence="8">
    <location>
        <position position="1"/>
    </location>
</feature>
<feature type="transmembrane region" description="Helical" evidence="6">
    <location>
        <begin position="151"/>
        <end position="174"/>
    </location>
</feature>
<evidence type="ECO:0000256" key="1">
    <source>
        <dbReference type="ARBA" id="ARBA00004141"/>
    </source>
</evidence>
<gene>
    <name evidence="8" type="ORF">METZ01_LOCUS147603</name>
</gene>
<feature type="transmembrane region" description="Helical" evidence="6">
    <location>
        <begin position="245"/>
        <end position="263"/>
    </location>
</feature>
<keyword evidence="4 6" id="KW-1133">Transmembrane helix</keyword>
<dbReference type="SUPFAM" id="SSF103473">
    <property type="entry name" value="MFS general substrate transporter"/>
    <property type="match status" value="1"/>
</dbReference>
<feature type="transmembrane region" description="Helical" evidence="6">
    <location>
        <begin position="180"/>
        <end position="198"/>
    </location>
</feature>
<feature type="transmembrane region" description="Helical" evidence="6">
    <location>
        <begin position="411"/>
        <end position="435"/>
    </location>
</feature>
<comment type="subcellular location">
    <subcellularLocation>
        <location evidence="1">Membrane</location>
        <topology evidence="1">Multi-pass membrane protein</topology>
    </subcellularLocation>
</comment>
<evidence type="ECO:0000313" key="8">
    <source>
        <dbReference type="EMBL" id="SVA94749.1"/>
    </source>
</evidence>
<keyword evidence="5 6" id="KW-0472">Membrane</keyword>
<keyword evidence="2" id="KW-0813">Transport</keyword>
<dbReference type="PANTHER" id="PTHR42718:SF9">
    <property type="entry name" value="MAJOR FACILITATOR SUPERFAMILY MULTIDRUG TRANSPORTER MFSC"/>
    <property type="match status" value="1"/>
</dbReference>
<dbReference type="GO" id="GO:0016020">
    <property type="term" value="C:membrane"/>
    <property type="evidence" value="ECO:0007669"/>
    <property type="project" value="UniProtKB-SubCell"/>
</dbReference>
<organism evidence="8">
    <name type="scientific">marine metagenome</name>
    <dbReference type="NCBI Taxonomy" id="408172"/>
    <lineage>
        <taxon>unclassified sequences</taxon>
        <taxon>metagenomes</taxon>
        <taxon>ecological metagenomes</taxon>
    </lineage>
</organism>
<feature type="transmembrane region" description="Helical" evidence="6">
    <location>
        <begin position="59"/>
        <end position="78"/>
    </location>
</feature>
<feature type="transmembrane region" description="Helical" evidence="6">
    <location>
        <begin position="210"/>
        <end position="233"/>
    </location>
</feature>
<proteinExistence type="predicted"/>
<feature type="transmembrane region" description="Helical" evidence="6">
    <location>
        <begin position="22"/>
        <end position="39"/>
    </location>
</feature>
<keyword evidence="3 6" id="KW-0812">Transmembrane</keyword>
<feature type="domain" description="Major facilitator superfamily (MFS) profile" evidence="7">
    <location>
        <begin position="24"/>
        <end position="472"/>
    </location>
</feature>
<feature type="transmembrane region" description="Helical" evidence="6">
    <location>
        <begin position="90"/>
        <end position="107"/>
    </location>
</feature>
<dbReference type="InterPro" id="IPR020846">
    <property type="entry name" value="MFS_dom"/>
</dbReference>
<dbReference type="PANTHER" id="PTHR42718">
    <property type="entry name" value="MAJOR FACILITATOR SUPERFAMILY MULTIDRUG TRANSPORTER MFSC"/>
    <property type="match status" value="1"/>
</dbReference>
<accession>A0A382A022</accession>
<evidence type="ECO:0000256" key="2">
    <source>
        <dbReference type="ARBA" id="ARBA00022448"/>
    </source>
</evidence>
<dbReference type="InterPro" id="IPR005829">
    <property type="entry name" value="Sugar_transporter_CS"/>
</dbReference>
<feature type="transmembrane region" description="Helical" evidence="6">
    <location>
        <begin position="447"/>
        <end position="468"/>
    </location>
</feature>
<dbReference type="PROSITE" id="PS00216">
    <property type="entry name" value="SUGAR_TRANSPORT_1"/>
    <property type="match status" value="1"/>
</dbReference>
<sequence length="472" mass="49649">VDPAVEPIISPTTSTGRFQYKWVLLLVVSGGGFLSIMNAGMVNIGAPGMMEDFQTSASLIVWVNLAFVMGTTVPLLPISRISDVFGRKRLYLSGALIVPAGLALSAISQDLTQLIMARIATAVGSSMILANDNALLTQAFPTSERGKAQGMINMAFGLGIGLSFFLGGILIDMFDWRALFWARIPAHLLLAFSVWRFVRDDTRDTSEGRSGYSIDYIGVTLLAVVMVGSLLAINQAGRLGLSSPFVVAAIATTALALPVLIIMERRANFPVIQLNLFKSRVFSSGVTAQFFAQMAHGGWNFLAPFLLITGMGYSASIAGLILLPFHTIRLVLSPISGALSDRFGTRSTSLVGHLTLLCGLIVLTSLRTDAPIWQYLVVITIGGAGLSIFLPANNSAIMGFVPKDSLSSASGFLATSRMIGNSMGMALAAAIYSHVLGSGGSEGAVNAVSQGITVVATVSAIGLVAIILRGRG</sequence>
<dbReference type="AlphaFoldDB" id="A0A382A022"/>
<evidence type="ECO:0000256" key="6">
    <source>
        <dbReference type="SAM" id="Phobius"/>
    </source>
</evidence>
<protein>
    <recommendedName>
        <fullName evidence="7">Major facilitator superfamily (MFS) profile domain-containing protein</fullName>
    </recommendedName>
</protein>
<reference evidence="8" key="1">
    <citation type="submission" date="2018-05" db="EMBL/GenBank/DDBJ databases">
        <authorList>
            <person name="Lanie J.A."/>
            <person name="Ng W.-L."/>
            <person name="Kazmierczak K.M."/>
            <person name="Andrzejewski T.M."/>
            <person name="Davidsen T.M."/>
            <person name="Wayne K.J."/>
            <person name="Tettelin H."/>
            <person name="Glass J.I."/>
            <person name="Rusch D."/>
            <person name="Podicherti R."/>
            <person name="Tsui H.-C.T."/>
            <person name="Winkler M.E."/>
        </authorList>
    </citation>
    <scope>NUCLEOTIDE SEQUENCE</scope>
</reference>
<evidence type="ECO:0000256" key="5">
    <source>
        <dbReference type="ARBA" id="ARBA00023136"/>
    </source>
</evidence>
<dbReference type="InterPro" id="IPR011701">
    <property type="entry name" value="MFS"/>
</dbReference>
<dbReference type="Gene3D" id="1.20.1250.20">
    <property type="entry name" value="MFS general substrate transporter like domains"/>
    <property type="match status" value="2"/>
</dbReference>
<evidence type="ECO:0000256" key="4">
    <source>
        <dbReference type="ARBA" id="ARBA00022989"/>
    </source>
</evidence>
<dbReference type="PROSITE" id="PS50850">
    <property type="entry name" value="MFS"/>
    <property type="match status" value="1"/>
</dbReference>
<evidence type="ECO:0000259" key="7">
    <source>
        <dbReference type="PROSITE" id="PS50850"/>
    </source>
</evidence>
<name>A0A382A022_9ZZZZ</name>
<evidence type="ECO:0000256" key="3">
    <source>
        <dbReference type="ARBA" id="ARBA00022692"/>
    </source>
</evidence>
<feature type="transmembrane region" description="Helical" evidence="6">
    <location>
        <begin position="372"/>
        <end position="390"/>
    </location>
</feature>
<dbReference type="GO" id="GO:0022857">
    <property type="term" value="F:transmembrane transporter activity"/>
    <property type="evidence" value="ECO:0007669"/>
    <property type="project" value="InterPro"/>
</dbReference>
<dbReference type="EMBL" id="UINC01023320">
    <property type="protein sequence ID" value="SVA94749.1"/>
    <property type="molecule type" value="Genomic_DNA"/>
</dbReference>
<dbReference type="Pfam" id="PF07690">
    <property type="entry name" value="MFS_1"/>
    <property type="match status" value="1"/>
</dbReference>
<feature type="transmembrane region" description="Helical" evidence="6">
    <location>
        <begin position="343"/>
        <end position="366"/>
    </location>
</feature>
<feature type="transmembrane region" description="Helical" evidence="6">
    <location>
        <begin position="301"/>
        <end position="323"/>
    </location>
</feature>
<dbReference type="CDD" id="cd17321">
    <property type="entry name" value="MFS_MMR_MDR_like"/>
    <property type="match status" value="1"/>
</dbReference>
<dbReference type="InterPro" id="IPR036259">
    <property type="entry name" value="MFS_trans_sf"/>
</dbReference>